<dbReference type="InterPro" id="IPR005801">
    <property type="entry name" value="ADC_synthase"/>
</dbReference>
<dbReference type="PANTHER" id="PTHR42839:SF2">
    <property type="entry name" value="ISOCHORISMATE SYNTHASE ENTC"/>
    <property type="match status" value="1"/>
</dbReference>
<evidence type="ECO:0000313" key="2">
    <source>
        <dbReference type="EMBL" id="TQR92283.1"/>
    </source>
</evidence>
<comment type="caution">
    <text evidence="2">The sequence shown here is derived from an EMBL/GenBank/DDBJ whole genome shotgun (WGS) entry which is preliminary data.</text>
</comment>
<dbReference type="InterPro" id="IPR019999">
    <property type="entry name" value="Anth_synth_I-like"/>
</dbReference>
<reference evidence="2 3" key="1">
    <citation type="submission" date="2019-07" db="EMBL/GenBank/DDBJ databases">
        <title>Paenibacillus ottowii sp. nov. isolated from a fermentation system processing bovine manure.</title>
        <authorList>
            <person name="Velazquez L.F."/>
            <person name="Rajbanshi S."/>
            <person name="Guan S."/>
            <person name="Hinchee M."/>
            <person name="Welsh A."/>
        </authorList>
    </citation>
    <scope>NUCLEOTIDE SEQUENCE [LARGE SCALE GENOMIC DNA]</scope>
    <source>
        <strain evidence="2 3">MS2379</strain>
    </source>
</reference>
<dbReference type="EMBL" id="VIJZ01000021">
    <property type="protein sequence ID" value="TQR92283.1"/>
    <property type="molecule type" value="Genomic_DNA"/>
</dbReference>
<gene>
    <name evidence="2" type="ORF">FKV70_25515</name>
</gene>
<feature type="domain" description="Chorismate-utilising enzyme C-terminal" evidence="1">
    <location>
        <begin position="208"/>
        <end position="464"/>
    </location>
</feature>
<name>A0ABY3AZG9_9BACL</name>
<dbReference type="Pfam" id="PF00425">
    <property type="entry name" value="Chorismate_bind"/>
    <property type="match status" value="1"/>
</dbReference>
<dbReference type="RefSeq" id="WP_142614944.1">
    <property type="nucleotide sequence ID" value="NZ_VIJZ01000021.1"/>
</dbReference>
<organism evidence="2 3">
    <name type="scientific">Paenibacillus ottowii</name>
    <dbReference type="NCBI Taxonomy" id="2315729"/>
    <lineage>
        <taxon>Bacteria</taxon>
        <taxon>Bacillati</taxon>
        <taxon>Bacillota</taxon>
        <taxon>Bacilli</taxon>
        <taxon>Bacillales</taxon>
        <taxon>Paenibacillaceae</taxon>
        <taxon>Paenibacillus</taxon>
    </lineage>
</organism>
<evidence type="ECO:0000259" key="1">
    <source>
        <dbReference type="Pfam" id="PF00425"/>
    </source>
</evidence>
<keyword evidence="3" id="KW-1185">Reference proteome</keyword>
<dbReference type="PANTHER" id="PTHR42839">
    <property type="entry name" value="ISOCHORISMATE SYNTHASE ENTC"/>
    <property type="match status" value="1"/>
</dbReference>
<protein>
    <recommendedName>
        <fullName evidence="1">Chorismate-utilising enzyme C-terminal domain-containing protein</fullName>
    </recommendedName>
</protein>
<dbReference type="Gene3D" id="3.60.120.10">
    <property type="entry name" value="Anthranilate synthase"/>
    <property type="match status" value="1"/>
</dbReference>
<sequence length="488" mass="55841">MVVDIKKIFPIPGVEYLTAKRNIVIEDLNVNNSLYWMQALSSLYPEFAEEFKTVFISQNESGKPHIILGLGNYVSIKVSASKTLLKTNIYIQNKMLSEINEYVNVTHMPYKDIFNKLSEMMKTVQMQIPEEFADMSFLGGWMCETIHDELQEVAVFTLPKILIQGTENQFDVLSWSNDVILPTSETISYLEKAIQEEYKGTISYIPDQDTYMNNLNQILDQLGNKEFAKVVVTRKAVIQLEEMKSIIPLFSKINQKNYQEYSYFFKWNDEKEWFGVSPEVLLIKKGQKAISKPLAGTRKIAYGHKTEEEIIAELLHDNKENKEHQYAVSLMVNDLKELAVNKDVVINEDKHILKTPYAFHLKTHMYASLKKEVSTFDVLGSIYPPATIWGVPRLEVEPVLSEVEAFKREFFAGGFGYCRANDDSNFALTIRTAYLENGKLHVFAGGGIVEHSNPENEWKETRTKMTPFIGNIEITNETKGGSLHVGHL</sequence>
<dbReference type="InterPro" id="IPR015890">
    <property type="entry name" value="Chorismate_C"/>
</dbReference>
<accession>A0ABY3AZG9</accession>
<dbReference type="PRINTS" id="PR00095">
    <property type="entry name" value="ANTSNTHASEI"/>
</dbReference>
<proteinExistence type="predicted"/>
<dbReference type="SUPFAM" id="SSF56322">
    <property type="entry name" value="ADC synthase"/>
    <property type="match status" value="1"/>
</dbReference>
<evidence type="ECO:0000313" key="3">
    <source>
        <dbReference type="Proteomes" id="UP000319219"/>
    </source>
</evidence>
<dbReference type="Proteomes" id="UP000319219">
    <property type="component" value="Unassembled WGS sequence"/>
</dbReference>